<dbReference type="RefSeq" id="WP_232593498.1">
    <property type="nucleotide sequence ID" value="NZ_BSPD01000087.1"/>
</dbReference>
<feature type="domain" description="HTH cro/C1-type" evidence="2">
    <location>
        <begin position="13"/>
        <end position="67"/>
    </location>
</feature>
<protein>
    <submittedName>
        <fullName evidence="3">Transcriptional regulator</fullName>
    </submittedName>
</protein>
<dbReference type="PROSITE" id="PS50943">
    <property type="entry name" value="HTH_CROC1"/>
    <property type="match status" value="1"/>
</dbReference>
<dbReference type="Proteomes" id="UP001156870">
    <property type="component" value="Unassembled WGS sequence"/>
</dbReference>
<dbReference type="Gene3D" id="1.10.260.40">
    <property type="entry name" value="lambda repressor-like DNA-binding domains"/>
    <property type="match status" value="1"/>
</dbReference>
<dbReference type="InterPro" id="IPR001387">
    <property type="entry name" value="Cro/C1-type_HTH"/>
</dbReference>
<organism evidence="3 4">
    <name type="scientific">Marinibactrum halimedae</name>
    <dbReference type="NCBI Taxonomy" id="1444977"/>
    <lineage>
        <taxon>Bacteria</taxon>
        <taxon>Pseudomonadati</taxon>
        <taxon>Pseudomonadota</taxon>
        <taxon>Gammaproteobacteria</taxon>
        <taxon>Cellvibrionales</taxon>
        <taxon>Cellvibrionaceae</taxon>
        <taxon>Marinibactrum</taxon>
    </lineage>
</organism>
<comment type="caution">
    <text evidence="3">The sequence shown here is derived from an EMBL/GenBank/DDBJ whole genome shotgun (WGS) entry which is preliminary data.</text>
</comment>
<dbReference type="GO" id="GO:0003677">
    <property type="term" value="F:DNA binding"/>
    <property type="evidence" value="ECO:0007669"/>
    <property type="project" value="InterPro"/>
</dbReference>
<dbReference type="EMBL" id="BSPD01000087">
    <property type="protein sequence ID" value="GLS27752.1"/>
    <property type="molecule type" value="Genomic_DNA"/>
</dbReference>
<keyword evidence="4" id="KW-1185">Reference proteome</keyword>
<dbReference type="InterPro" id="IPR052345">
    <property type="entry name" value="Rad_response_metalloprotease"/>
</dbReference>
<dbReference type="AlphaFoldDB" id="A0AA37TAC2"/>
<dbReference type="Gene3D" id="1.10.10.2910">
    <property type="match status" value="1"/>
</dbReference>
<evidence type="ECO:0000313" key="4">
    <source>
        <dbReference type="Proteomes" id="UP001156870"/>
    </source>
</evidence>
<dbReference type="SUPFAM" id="SSF47413">
    <property type="entry name" value="lambda repressor-like DNA-binding domains"/>
    <property type="match status" value="1"/>
</dbReference>
<comment type="similarity">
    <text evidence="1">Belongs to the short-chain fatty acyl-CoA assimilation regulator (ScfR) family.</text>
</comment>
<evidence type="ECO:0000313" key="3">
    <source>
        <dbReference type="EMBL" id="GLS27752.1"/>
    </source>
</evidence>
<dbReference type="Pfam" id="PF01381">
    <property type="entry name" value="HTH_3"/>
    <property type="match status" value="1"/>
</dbReference>
<dbReference type="InterPro" id="IPR010359">
    <property type="entry name" value="IrrE_HExxH"/>
</dbReference>
<dbReference type="CDD" id="cd00093">
    <property type="entry name" value="HTH_XRE"/>
    <property type="match status" value="1"/>
</dbReference>
<dbReference type="PANTHER" id="PTHR43236">
    <property type="entry name" value="ANTITOXIN HIGA1"/>
    <property type="match status" value="1"/>
</dbReference>
<reference evidence="3 4" key="1">
    <citation type="journal article" date="2014" name="Int. J. Syst. Evol. Microbiol.">
        <title>Complete genome sequence of Corynebacterium casei LMG S-19264T (=DSM 44701T), isolated from a smear-ripened cheese.</title>
        <authorList>
            <consortium name="US DOE Joint Genome Institute (JGI-PGF)"/>
            <person name="Walter F."/>
            <person name="Albersmeier A."/>
            <person name="Kalinowski J."/>
            <person name="Ruckert C."/>
        </authorList>
    </citation>
    <scope>NUCLEOTIDE SEQUENCE [LARGE SCALE GENOMIC DNA]</scope>
    <source>
        <strain evidence="3 4">NBRC 110095</strain>
    </source>
</reference>
<gene>
    <name evidence="3" type="ORF">GCM10007877_34710</name>
</gene>
<dbReference type="SMART" id="SM00530">
    <property type="entry name" value="HTH_XRE"/>
    <property type="match status" value="1"/>
</dbReference>
<dbReference type="Pfam" id="PF06114">
    <property type="entry name" value="Peptidase_M78"/>
    <property type="match status" value="1"/>
</dbReference>
<sequence>MRKGVSGFNSERLTQVRKFLGITRNALASLVGVSPATISNWEKGTQAPENEKLSRLSEVVNFPESWFLKDIASHGEKPYFFRSQASTAKSARGVSQMRLDFLSEISGYLSKWLVWPKVNIPFIEETNPLNISDVEVEKMAAKCREVWGLGLGPINNVVLTLENAGVIFTRNEIGYVKMDGVSRWSETDGHPYVLVAADKANGIRSRFDAAHELGHLVLHRYVDGSHLNSSSTYKEIERQADLFAGCFLMPSESFVNEVVWPTLDNFLTLKRRWKCSIASMIMRCYQLGIIDDDTKLRLFKGISARGWRKGEPYDDQVPFEMPRLLNRAVSMLVDNSHISKGELAFQLGLPKELIADLCGLPENYFSERPQAENLVELKLKPRGVNSSLGKSGSVLGFPKRNN</sequence>
<evidence type="ECO:0000256" key="1">
    <source>
        <dbReference type="ARBA" id="ARBA00007227"/>
    </source>
</evidence>
<dbReference type="PANTHER" id="PTHR43236:SF1">
    <property type="entry name" value="BLL7220 PROTEIN"/>
    <property type="match status" value="1"/>
</dbReference>
<evidence type="ECO:0000259" key="2">
    <source>
        <dbReference type="PROSITE" id="PS50943"/>
    </source>
</evidence>
<proteinExistence type="inferred from homology"/>
<dbReference type="InterPro" id="IPR010982">
    <property type="entry name" value="Lambda_DNA-bd_dom_sf"/>
</dbReference>
<accession>A0AA37TAC2</accession>
<name>A0AA37TAC2_9GAMM</name>